<dbReference type="AlphaFoldDB" id="A0AAJ7L7V8"/>
<feature type="region of interest" description="Disordered" evidence="1">
    <location>
        <begin position="46"/>
        <end position="77"/>
    </location>
</feature>
<keyword evidence="2" id="KW-1185">Reference proteome</keyword>
<feature type="compositionally biased region" description="Polar residues" evidence="1">
    <location>
        <begin position="320"/>
        <end position="347"/>
    </location>
</feature>
<sequence>MPPLGATRRAYRHLQPPKERLQRQLQQLHTCLQHHSPIRQNSLNSCLQLQQQQQQRSPNPLASPLSEPPASTAAHPALSSLSSSCNKCAVLSSHENLRSGQGCPASFACARDHKRRREIFNTTSKSSRSVDAGECHCQQQQQLQHHLHHHLLHQNRGMPGARGDSATSVDHLLFNTAACNRNLSELSSLCNQQNPAVRGGGNSRSHGCLDEVLSASHLALGPTQWESWAPFRHPHRSSLSSVAPLVTLQPVPMENDNESTHQQHQQHVTSSTAPPTASSTAITTTPTTSTNNQTATDLAAQSLQSRTDSIEDTKLITTTLTPSSADPLNTSNNIANNFNQCASNHPDNSTDTATPPTGDSSSSTTAMSSLAANNNTSTSHRNTVRFRRAELLETLIDFDITESWTYMDYLI</sequence>
<accession>A0AAJ7L7V8</accession>
<proteinExistence type="predicted"/>
<name>A0AAJ7L7V8_9ACAR</name>
<dbReference type="Proteomes" id="UP000694867">
    <property type="component" value="Unplaced"/>
</dbReference>
<organism evidence="2 3">
    <name type="scientific">Galendromus occidentalis</name>
    <name type="common">western predatory mite</name>
    <dbReference type="NCBI Taxonomy" id="34638"/>
    <lineage>
        <taxon>Eukaryota</taxon>
        <taxon>Metazoa</taxon>
        <taxon>Ecdysozoa</taxon>
        <taxon>Arthropoda</taxon>
        <taxon>Chelicerata</taxon>
        <taxon>Arachnida</taxon>
        <taxon>Acari</taxon>
        <taxon>Parasitiformes</taxon>
        <taxon>Mesostigmata</taxon>
        <taxon>Gamasina</taxon>
        <taxon>Phytoseioidea</taxon>
        <taxon>Phytoseiidae</taxon>
        <taxon>Typhlodrominae</taxon>
        <taxon>Galendromus</taxon>
    </lineage>
</organism>
<keyword evidence="3" id="KW-0418">Kinase</keyword>
<evidence type="ECO:0000313" key="3">
    <source>
        <dbReference type="RefSeq" id="XP_018496914.1"/>
    </source>
</evidence>
<protein>
    <submittedName>
        <fullName evidence="3">Probable serine/threonine-protein kinase mkcB</fullName>
    </submittedName>
</protein>
<dbReference type="RefSeq" id="XP_018496914.1">
    <property type="nucleotide sequence ID" value="XM_018641398.1"/>
</dbReference>
<reference evidence="3" key="1">
    <citation type="submission" date="2025-08" db="UniProtKB">
        <authorList>
            <consortium name="RefSeq"/>
        </authorList>
    </citation>
    <scope>IDENTIFICATION</scope>
</reference>
<dbReference type="GO" id="GO:0016301">
    <property type="term" value="F:kinase activity"/>
    <property type="evidence" value="ECO:0007669"/>
    <property type="project" value="UniProtKB-KW"/>
</dbReference>
<evidence type="ECO:0000313" key="2">
    <source>
        <dbReference type="Proteomes" id="UP000694867"/>
    </source>
</evidence>
<feature type="region of interest" description="Disordered" evidence="1">
    <location>
        <begin position="252"/>
        <end position="295"/>
    </location>
</feature>
<evidence type="ECO:0000256" key="1">
    <source>
        <dbReference type="SAM" id="MobiDB-lite"/>
    </source>
</evidence>
<feature type="compositionally biased region" description="Low complexity" evidence="1">
    <location>
        <begin position="349"/>
        <end position="379"/>
    </location>
</feature>
<feature type="region of interest" description="Disordered" evidence="1">
    <location>
        <begin position="320"/>
        <end position="380"/>
    </location>
</feature>
<dbReference type="GeneID" id="108864923"/>
<keyword evidence="3" id="KW-0808">Transferase</keyword>
<gene>
    <name evidence="3" type="primary">LOC108864923</name>
</gene>
<dbReference type="KEGG" id="goe:108864923"/>
<feature type="compositionally biased region" description="Low complexity" evidence="1">
    <location>
        <begin position="260"/>
        <end position="295"/>
    </location>
</feature>